<feature type="compositionally biased region" description="Polar residues" evidence="20">
    <location>
        <begin position="67"/>
        <end position="84"/>
    </location>
</feature>
<evidence type="ECO:0000256" key="4">
    <source>
        <dbReference type="ARBA" id="ARBA00008773"/>
    </source>
</evidence>
<gene>
    <name evidence="22" type="ORF">B0J12DRAFT_187605</name>
</gene>
<evidence type="ECO:0000256" key="20">
    <source>
        <dbReference type="SAM" id="MobiDB-lite"/>
    </source>
</evidence>
<evidence type="ECO:0000256" key="2">
    <source>
        <dbReference type="ARBA" id="ARBA00004191"/>
    </source>
</evidence>
<evidence type="ECO:0000256" key="17">
    <source>
        <dbReference type="ARBA" id="ARBA00042373"/>
    </source>
</evidence>
<feature type="transmembrane region" description="Helical" evidence="21">
    <location>
        <begin position="238"/>
        <end position="261"/>
    </location>
</feature>
<evidence type="ECO:0000256" key="12">
    <source>
        <dbReference type="ARBA" id="ARBA00023180"/>
    </source>
</evidence>
<keyword evidence="7" id="KW-0134">Cell wall</keyword>
<dbReference type="SUPFAM" id="SSF51445">
    <property type="entry name" value="(Trans)glycosidases"/>
    <property type="match status" value="1"/>
</dbReference>
<dbReference type="Proteomes" id="UP000774617">
    <property type="component" value="Unassembled WGS sequence"/>
</dbReference>
<feature type="region of interest" description="Disordered" evidence="20">
    <location>
        <begin position="264"/>
        <end position="292"/>
    </location>
</feature>
<evidence type="ECO:0000256" key="13">
    <source>
        <dbReference type="ARBA" id="ARBA00023277"/>
    </source>
</evidence>
<comment type="subcellular location">
    <subcellularLocation>
        <location evidence="3">Cell membrane</location>
        <topology evidence="3">Single-pass type II membrane protein</topology>
    </subcellularLocation>
    <subcellularLocation>
        <location evidence="2">Secreted</location>
        <location evidence="2">Cell wall</location>
    </subcellularLocation>
</comment>
<keyword evidence="13" id="KW-0119">Carbohydrate metabolism</keyword>
<keyword evidence="21" id="KW-1133">Transmembrane helix</keyword>
<keyword evidence="15" id="KW-0624">Polysaccharide degradation</keyword>
<feature type="region of interest" description="Disordered" evidence="20">
    <location>
        <begin position="191"/>
        <end position="210"/>
    </location>
</feature>
<dbReference type="InterPro" id="IPR017853">
    <property type="entry name" value="GH"/>
</dbReference>
<evidence type="ECO:0000256" key="1">
    <source>
        <dbReference type="ARBA" id="ARBA00000382"/>
    </source>
</evidence>
<evidence type="ECO:0000256" key="14">
    <source>
        <dbReference type="ARBA" id="ARBA00023316"/>
    </source>
</evidence>
<accession>A0ABQ8G6Q8</accession>
<organism evidence="22 23">
    <name type="scientific">Macrophomina phaseolina</name>
    <dbReference type="NCBI Taxonomy" id="35725"/>
    <lineage>
        <taxon>Eukaryota</taxon>
        <taxon>Fungi</taxon>
        <taxon>Dikarya</taxon>
        <taxon>Ascomycota</taxon>
        <taxon>Pezizomycotina</taxon>
        <taxon>Dothideomycetes</taxon>
        <taxon>Dothideomycetes incertae sedis</taxon>
        <taxon>Botryosphaeriales</taxon>
        <taxon>Botryosphaeriaceae</taxon>
        <taxon>Macrophomina</taxon>
    </lineage>
</organism>
<keyword evidence="21" id="KW-0812">Transmembrane</keyword>
<evidence type="ECO:0000313" key="23">
    <source>
        <dbReference type="Proteomes" id="UP000774617"/>
    </source>
</evidence>
<comment type="catalytic activity">
    <reaction evidence="1">
        <text>Hydrolysis of (1-&gt;3)-beta-D-glucosidic linkages in (1-&gt;3)-beta-D-glucans.</text>
        <dbReference type="EC" id="3.2.1.39"/>
    </reaction>
</comment>
<keyword evidence="12" id="KW-0325">Glycoprotein</keyword>
<evidence type="ECO:0000256" key="16">
    <source>
        <dbReference type="ARBA" id="ARBA00037649"/>
    </source>
</evidence>
<evidence type="ECO:0000256" key="10">
    <source>
        <dbReference type="ARBA" id="ARBA00022801"/>
    </source>
</evidence>
<evidence type="ECO:0000256" key="3">
    <source>
        <dbReference type="ARBA" id="ARBA00004401"/>
    </source>
</evidence>
<proteinExistence type="inferred from homology"/>
<feature type="compositionally biased region" description="Low complexity" evidence="20">
    <location>
        <begin position="30"/>
        <end position="42"/>
    </location>
</feature>
<evidence type="ECO:0000256" key="5">
    <source>
        <dbReference type="ARBA" id="ARBA00012780"/>
    </source>
</evidence>
<evidence type="ECO:0000313" key="22">
    <source>
        <dbReference type="EMBL" id="KAH7043974.1"/>
    </source>
</evidence>
<evidence type="ECO:0000256" key="9">
    <source>
        <dbReference type="ARBA" id="ARBA00022729"/>
    </source>
</evidence>
<dbReference type="PANTHER" id="PTHR16631">
    <property type="entry name" value="GLUCAN 1,3-BETA-GLUCOSIDASE"/>
    <property type="match status" value="1"/>
</dbReference>
<dbReference type="EMBL" id="JAGTJR010000021">
    <property type="protein sequence ID" value="KAH7043974.1"/>
    <property type="molecule type" value="Genomic_DNA"/>
</dbReference>
<sequence length="614" mass="66312">MSSQPPFRSTFSSDNAGDDDGHFSLPPSYASHAAQPAHLAAAVPDHSPPPPPPQHRDLTNFAPGAFASTTPSMDNLGNQPQSYEAYSPYSRGSPPAMNPAAYNSQEPLAHPSANDSRPSLNSHSNHSANDGYSSFSDDPYNYHSRSAPFGAIDPNEIEDDGDDGIPVQPKRKTLLGKRGVAAVGAAGAAGAGAGLSHDGSGSYGPLPGGTTEYSHDARGVEKSAWGAAAANKNGKKRLWTIVLAALVVIAVIVGVVVGGILGSRAGSPDDTKDPAAAAQNDQQKNGDLDKDSDEIKKLMNNPDLHRVFPGMDYTPLNAQYPDCLHNPPSQNNITRDVAVLSQLTPAIRLYGTDCNQTEMVLHAIDRLGISDSTKVWLGVWLGNNDTTNDRQIAQFWQILDQHKADPFAGVIVGNEVLYRKDLTSDELAKILADVKKNLTDHNWDLPLATSDLGDNWTEDLASEVDVVMANIHPFFAGVEAQQAASWTWSFWQNHDVAVTKNLQGKTHVISETGWPSGGGNDCGESTCTSDTQGSVAGINEMNIFLDDWVCQALKNGTEYFWFELFDEPWKIRYNTKDENWEDKWGLMTVDRELKNGVKIPDCGGQQATLPSKKR</sequence>
<reference evidence="22 23" key="1">
    <citation type="journal article" date="2021" name="Nat. Commun.">
        <title>Genetic determinants of endophytism in the Arabidopsis root mycobiome.</title>
        <authorList>
            <person name="Mesny F."/>
            <person name="Miyauchi S."/>
            <person name="Thiergart T."/>
            <person name="Pickel B."/>
            <person name="Atanasova L."/>
            <person name="Karlsson M."/>
            <person name="Huettel B."/>
            <person name="Barry K.W."/>
            <person name="Haridas S."/>
            <person name="Chen C."/>
            <person name="Bauer D."/>
            <person name="Andreopoulos W."/>
            <person name="Pangilinan J."/>
            <person name="LaButti K."/>
            <person name="Riley R."/>
            <person name="Lipzen A."/>
            <person name="Clum A."/>
            <person name="Drula E."/>
            <person name="Henrissat B."/>
            <person name="Kohler A."/>
            <person name="Grigoriev I.V."/>
            <person name="Martin F.M."/>
            <person name="Hacquard S."/>
        </authorList>
    </citation>
    <scope>NUCLEOTIDE SEQUENCE [LARGE SCALE GENOMIC DNA]</scope>
    <source>
        <strain evidence="22 23">MPI-SDFR-AT-0080</strain>
    </source>
</reference>
<comment type="caution">
    <text evidence="22">The sequence shown here is derived from an EMBL/GenBank/DDBJ whole genome shotgun (WGS) entry which is preliminary data.</text>
</comment>
<keyword evidence="10 22" id="KW-0378">Hydrolase</keyword>
<dbReference type="EC" id="3.2.1.39" evidence="5"/>
<evidence type="ECO:0000256" key="19">
    <source>
        <dbReference type="RuleBase" id="RU004335"/>
    </source>
</evidence>
<keyword evidence="9" id="KW-0732">Signal</keyword>
<evidence type="ECO:0000256" key="8">
    <source>
        <dbReference type="ARBA" id="ARBA00022525"/>
    </source>
</evidence>
<keyword evidence="14" id="KW-0961">Cell wall biogenesis/degradation</keyword>
<keyword evidence="11 21" id="KW-0472">Membrane</keyword>
<evidence type="ECO:0000256" key="11">
    <source>
        <dbReference type="ARBA" id="ARBA00023136"/>
    </source>
</evidence>
<keyword evidence="6" id="KW-1003">Cell membrane</keyword>
<evidence type="ECO:0000256" key="7">
    <source>
        <dbReference type="ARBA" id="ARBA00022512"/>
    </source>
</evidence>
<evidence type="ECO:0000256" key="21">
    <source>
        <dbReference type="SAM" id="Phobius"/>
    </source>
</evidence>
<dbReference type="InterPro" id="IPR050732">
    <property type="entry name" value="Beta-glucan_modifiers"/>
</dbReference>
<dbReference type="GO" id="GO:0016787">
    <property type="term" value="F:hydrolase activity"/>
    <property type="evidence" value="ECO:0007669"/>
    <property type="project" value="UniProtKB-KW"/>
</dbReference>
<name>A0ABQ8G6Q8_9PEZI</name>
<comment type="function">
    <text evidence="16">Glucanases play a role in cell expansion during growth, in cell-cell fusion during mating, and in spore release during sporulation. This enzyme may be involved in beta-glucan degradation. Active on laminarin and lichenan.</text>
</comment>
<feature type="compositionally biased region" description="Polar residues" evidence="20">
    <location>
        <begin position="1"/>
        <end position="15"/>
    </location>
</feature>
<dbReference type="InterPro" id="IPR000490">
    <property type="entry name" value="Glyco_hydro_17"/>
</dbReference>
<feature type="region of interest" description="Disordered" evidence="20">
    <location>
        <begin position="1"/>
        <end position="166"/>
    </location>
</feature>
<protein>
    <recommendedName>
        <fullName evidence="5">glucan endo-1,3-beta-D-glucosidase</fullName>
        <ecNumber evidence="5">3.2.1.39</ecNumber>
    </recommendedName>
    <alternativeName>
        <fullName evidence="18">Endo-1,3-beta-glucanase btgC</fullName>
    </alternativeName>
    <alternativeName>
        <fullName evidence="17">Laminarinase btgC</fullName>
    </alternativeName>
</protein>
<keyword evidence="8" id="KW-0964">Secreted</keyword>
<evidence type="ECO:0000256" key="6">
    <source>
        <dbReference type="ARBA" id="ARBA00022475"/>
    </source>
</evidence>
<evidence type="ECO:0000256" key="15">
    <source>
        <dbReference type="ARBA" id="ARBA00023326"/>
    </source>
</evidence>
<dbReference type="Pfam" id="PF00332">
    <property type="entry name" value="Glyco_hydro_17"/>
    <property type="match status" value="1"/>
</dbReference>
<dbReference type="Gene3D" id="3.20.20.80">
    <property type="entry name" value="Glycosidases"/>
    <property type="match status" value="1"/>
</dbReference>
<comment type="similarity">
    <text evidence="4 19">Belongs to the glycosyl hydrolase 17 family.</text>
</comment>
<feature type="compositionally biased region" description="Polar residues" evidence="20">
    <location>
        <begin position="113"/>
        <end position="136"/>
    </location>
</feature>
<keyword evidence="23" id="KW-1185">Reference proteome</keyword>
<dbReference type="PANTHER" id="PTHR16631:SF17">
    <property type="entry name" value="GLUCAN ENDO-1,3-BETA-GLUCOSIDASE BTGC"/>
    <property type="match status" value="1"/>
</dbReference>
<evidence type="ECO:0000256" key="18">
    <source>
        <dbReference type="ARBA" id="ARBA00043078"/>
    </source>
</evidence>